<organism evidence="4 5">
    <name type="scientific">Mobilitalea sibirica</name>
    <dbReference type="NCBI Taxonomy" id="1462919"/>
    <lineage>
        <taxon>Bacteria</taxon>
        <taxon>Bacillati</taxon>
        <taxon>Bacillota</taxon>
        <taxon>Clostridia</taxon>
        <taxon>Lachnospirales</taxon>
        <taxon>Lachnospiraceae</taxon>
        <taxon>Mobilitalea</taxon>
    </lineage>
</organism>
<comment type="caution">
    <text evidence="4">The sequence shown here is derived from an EMBL/GenBank/DDBJ whole genome shotgun (WGS) entry which is preliminary data.</text>
</comment>
<evidence type="ECO:0000256" key="2">
    <source>
        <dbReference type="SAM" id="Phobius"/>
    </source>
</evidence>
<dbReference type="GO" id="GO:0003677">
    <property type="term" value="F:DNA binding"/>
    <property type="evidence" value="ECO:0007669"/>
    <property type="project" value="UniProtKB-KW"/>
</dbReference>
<dbReference type="Proteomes" id="UP000623269">
    <property type="component" value="Unassembled WGS sequence"/>
</dbReference>
<dbReference type="InterPro" id="IPR009061">
    <property type="entry name" value="DNA-bd_dom_put_sf"/>
</dbReference>
<proteinExistence type="predicted"/>
<dbReference type="EMBL" id="JAEAGR010000013">
    <property type="protein sequence ID" value="MBH1941707.1"/>
    <property type="molecule type" value="Genomic_DNA"/>
</dbReference>
<keyword evidence="2" id="KW-0812">Transmembrane</keyword>
<accession>A0A8J7HD68</accession>
<keyword evidence="5" id="KW-1185">Reference proteome</keyword>
<dbReference type="SMART" id="SM00422">
    <property type="entry name" value="HTH_MERR"/>
    <property type="match status" value="1"/>
</dbReference>
<dbReference type="RefSeq" id="WP_197661949.1">
    <property type="nucleotide sequence ID" value="NZ_JAEAGR010000013.1"/>
</dbReference>
<reference evidence="4" key="1">
    <citation type="submission" date="2020-12" db="EMBL/GenBank/DDBJ databases">
        <title>M. sibirica DSM 26468T genome.</title>
        <authorList>
            <person name="Thieme N."/>
            <person name="Rettenmaier R."/>
            <person name="Zverlov V."/>
            <person name="Liebl W."/>
        </authorList>
    </citation>
    <scope>NUCLEOTIDE SEQUENCE</scope>
    <source>
        <strain evidence="4">DSM 26468</strain>
    </source>
</reference>
<dbReference type="PROSITE" id="PS50937">
    <property type="entry name" value="HTH_MERR_2"/>
    <property type="match status" value="1"/>
</dbReference>
<dbReference type="SUPFAM" id="SSF46955">
    <property type="entry name" value="Putative DNA-binding domain"/>
    <property type="match status" value="1"/>
</dbReference>
<dbReference type="Gene3D" id="1.10.1660.10">
    <property type="match status" value="1"/>
</dbReference>
<feature type="domain" description="HTH merR-type" evidence="3">
    <location>
        <begin position="3"/>
        <end position="72"/>
    </location>
</feature>
<dbReference type="GO" id="GO:0003700">
    <property type="term" value="F:DNA-binding transcription factor activity"/>
    <property type="evidence" value="ECO:0007669"/>
    <property type="project" value="InterPro"/>
</dbReference>
<sequence>MSNYTTGEMAKMCNISVRTVQFYDQKGVLHPSAESEGGRRIYNNDDLTKLRLICTLKSIGLSLNSIKSVMESELSEKILTLLLNEQVKTLSNEIDERQKQLERIIVIKESITGKASVPANTILDVEHIMEKKSIVRNKKKLTMIYVGVGIAAALGLLFMVWLVVSRIWWGLAIYISVAIISLFISAFSLKDTEFICPKCDSVFKPSLIRTFFSTGGNKVRWMTCPECGYRDWCVLRKKK</sequence>
<keyword evidence="1" id="KW-0238">DNA-binding</keyword>
<protein>
    <submittedName>
        <fullName evidence="4">MerR family transcriptional regulator</fullName>
    </submittedName>
</protein>
<dbReference type="CDD" id="cd01106">
    <property type="entry name" value="HTH_TipAL-Mta"/>
    <property type="match status" value="1"/>
</dbReference>
<evidence type="ECO:0000256" key="1">
    <source>
        <dbReference type="ARBA" id="ARBA00023125"/>
    </source>
</evidence>
<dbReference type="AlphaFoldDB" id="A0A8J7HD68"/>
<evidence type="ECO:0000313" key="5">
    <source>
        <dbReference type="Proteomes" id="UP000623269"/>
    </source>
</evidence>
<keyword evidence="2" id="KW-1133">Transmembrane helix</keyword>
<dbReference type="PANTHER" id="PTHR30204:SF96">
    <property type="entry name" value="CHROMOSOME-ANCHORING PROTEIN RACA"/>
    <property type="match status" value="1"/>
</dbReference>
<dbReference type="PANTHER" id="PTHR30204">
    <property type="entry name" value="REDOX-CYCLING DRUG-SENSING TRANSCRIPTIONAL ACTIVATOR SOXR"/>
    <property type="match status" value="1"/>
</dbReference>
<feature type="transmembrane region" description="Helical" evidence="2">
    <location>
        <begin position="167"/>
        <end position="189"/>
    </location>
</feature>
<name>A0A8J7HD68_9FIRM</name>
<evidence type="ECO:0000259" key="3">
    <source>
        <dbReference type="PROSITE" id="PS50937"/>
    </source>
</evidence>
<dbReference type="InterPro" id="IPR000551">
    <property type="entry name" value="MerR-type_HTH_dom"/>
</dbReference>
<dbReference type="InterPro" id="IPR047057">
    <property type="entry name" value="MerR_fam"/>
</dbReference>
<gene>
    <name evidence="4" type="ORF">I5677_12465</name>
</gene>
<dbReference type="Pfam" id="PF13411">
    <property type="entry name" value="MerR_1"/>
    <property type="match status" value="1"/>
</dbReference>
<keyword evidence="2" id="KW-0472">Membrane</keyword>
<feature type="transmembrane region" description="Helical" evidence="2">
    <location>
        <begin position="141"/>
        <end position="161"/>
    </location>
</feature>
<dbReference type="PRINTS" id="PR00040">
    <property type="entry name" value="HTHMERR"/>
</dbReference>
<evidence type="ECO:0000313" key="4">
    <source>
        <dbReference type="EMBL" id="MBH1941707.1"/>
    </source>
</evidence>